<gene>
    <name evidence="2" type="ORF">B0T21DRAFT_382876</name>
</gene>
<dbReference type="GO" id="GO:0005758">
    <property type="term" value="C:mitochondrial intermembrane space"/>
    <property type="evidence" value="ECO:0007669"/>
    <property type="project" value="InterPro"/>
</dbReference>
<dbReference type="EMBL" id="JAUKTV010000004">
    <property type="protein sequence ID" value="KAK0739952.1"/>
    <property type="molecule type" value="Genomic_DNA"/>
</dbReference>
<proteinExistence type="predicted"/>
<dbReference type="InterPro" id="IPR037365">
    <property type="entry name" value="Slowmo/Ups"/>
</dbReference>
<accession>A0AA40BT75</accession>
<organism evidence="2 3">
    <name type="scientific">Apiosordaria backusii</name>
    <dbReference type="NCBI Taxonomy" id="314023"/>
    <lineage>
        <taxon>Eukaryota</taxon>
        <taxon>Fungi</taxon>
        <taxon>Dikarya</taxon>
        <taxon>Ascomycota</taxon>
        <taxon>Pezizomycotina</taxon>
        <taxon>Sordariomycetes</taxon>
        <taxon>Sordariomycetidae</taxon>
        <taxon>Sordariales</taxon>
        <taxon>Lasiosphaeriaceae</taxon>
        <taxon>Apiosordaria</taxon>
    </lineage>
</organism>
<dbReference type="Proteomes" id="UP001172159">
    <property type="component" value="Unassembled WGS sequence"/>
</dbReference>
<feature type="domain" description="PRELI/MSF1" evidence="1">
    <location>
        <begin position="1"/>
        <end position="176"/>
    </location>
</feature>
<dbReference type="PROSITE" id="PS50904">
    <property type="entry name" value="PRELI_MSF1"/>
    <property type="match status" value="1"/>
</dbReference>
<comment type="caution">
    <text evidence="2">The sequence shown here is derived from an EMBL/GenBank/DDBJ whole genome shotgun (WGS) entry which is preliminary data.</text>
</comment>
<evidence type="ECO:0000313" key="3">
    <source>
        <dbReference type="Proteomes" id="UP001172159"/>
    </source>
</evidence>
<name>A0AA40BT75_9PEZI</name>
<dbReference type="PANTHER" id="PTHR11158">
    <property type="entry name" value="MSF1/PX19 RELATED"/>
    <property type="match status" value="1"/>
</dbReference>
<reference evidence="2" key="1">
    <citation type="submission" date="2023-06" db="EMBL/GenBank/DDBJ databases">
        <title>Genome-scale phylogeny and comparative genomics of the fungal order Sordariales.</title>
        <authorList>
            <consortium name="Lawrence Berkeley National Laboratory"/>
            <person name="Hensen N."/>
            <person name="Bonometti L."/>
            <person name="Westerberg I."/>
            <person name="Brannstrom I.O."/>
            <person name="Guillou S."/>
            <person name="Cros-Aarteil S."/>
            <person name="Calhoun S."/>
            <person name="Haridas S."/>
            <person name="Kuo A."/>
            <person name="Mondo S."/>
            <person name="Pangilinan J."/>
            <person name="Riley R."/>
            <person name="Labutti K."/>
            <person name="Andreopoulos B."/>
            <person name="Lipzen A."/>
            <person name="Chen C."/>
            <person name="Yanf M."/>
            <person name="Daum C."/>
            <person name="Ng V."/>
            <person name="Clum A."/>
            <person name="Steindorff A."/>
            <person name="Ohm R."/>
            <person name="Martin F."/>
            <person name="Silar P."/>
            <person name="Natvig D."/>
            <person name="Lalanne C."/>
            <person name="Gautier V."/>
            <person name="Ament-Velasquez S.L."/>
            <person name="Kruys A."/>
            <person name="Hutchinson M.I."/>
            <person name="Powell A.J."/>
            <person name="Barry K."/>
            <person name="Miller A.N."/>
            <person name="Grigoriev I.V."/>
            <person name="Debuchy R."/>
            <person name="Gladieux P."/>
            <person name="Thoren M.H."/>
            <person name="Johannesson H."/>
        </authorList>
    </citation>
    <scope>NUCLEOTIDE SEQUENCE</scope>
    <source>
        <strain evidence="2">CBS 540.89</strain>
    </source>
</reference>
<protein>
    <submittedName>
        <fullName evidence="2">PRELI-like family-domain-containing protein</fullName>
    </submittedName>
</protein>
<evidence type="ECO:0000259" key="1">
    <source>
        <dbReference type="PROSITE" id="PS50904"/>
    </source>
</evidence>
<evidence type="ECO:0000313" key="2">
    <source>
        <dbReference type="EMBL" id="KAK0739952.1"/>
    </source>
</evidence>
<keyword evidence="3" id="KW-1185">Reference proteome</keyword>
<dbReference type="InterPro" id="IPR006797">
    <property type="entry name" value="PRELI/MSF1_dom"/>
</dbReference>
<dbReference type="Pfam" id="PF04707">
    <property type="entry name" value="PRELI"/>
    <property type="match status" value="1"/>
</dbReference>
<dbReference type="AlphaFoldDB" id="A0AA40BT75"/>
<sequence length="198" mass="22896">MKVFSNTETFNYSWEEVSTANWRKYCPWNDKSTHVLAVDTISRTVDPETGILRTERLITCKQSMPDFLKKIMGSGMEEQQVFETSYVDPRQRTVTMVSENITWNNLLNVQETVVYRPLNDHQTAFEQAAKITALCGGWQKIKNSIEDTLVKRFRENAAKGKEGFEAVLAMSRRVFAEEREREKMMLIQAQAVNIRMAA</sequence>